<evidence type="ECO:0000256" key="1">
    <source>
        <dbReference type="SAM" id="MobiDB-lite"/>
    </source>
</evidence>
<feature type="compositionally biased region" description="Acidic residues" evidence="1">
    <location>
        <begin position="16"/>
        <end position="30"/>
    </location>
</feature>
<comment type="caution">
    <text evidence="3">The sequence shown here is derived from an EMBL/GenBank/DDBJ whole genome shotgun (WGS) entry which is preliminary data.</text>
</comment>
<feature type="region of interest" description="Disordered" evidence="1">
    <location>
        <begin position="1"/>
        <end position="44"/>
    </location>
</feature>
<protein>
    <submittedName>
        <fullName evidence="3">Uncharacterized protein</fullName>
    </submittedName>
</protein>
<dbReference type="Proteomes" id="UP000693946">
    <property type="component" value="Linkage Group LG5"/>
</dbReference>
<keyword evidence="2" id="KW-0472">Membrane</keyword>
<evidence type="ECO:0000313" key="4">
    <source>
        <dbReference type="Proteomes" id="UP000693946"/>
    </source>
</evidence>
<dbReference type="EMBL" id="JAGKHQ010000017">
    <property type="protein sequence ID" value="KAG7489495.1"/>
    <property type="molecule type" value="Genomic_DNA"/>
</dbReference>
<proteinExistence type="predicted"/>
<accession>A0AAV6QDY6</accession>
<name>A0AAV6QDY6_SOLSE</name>
<evidence type="ECO:0000256" key="2">
    <source>
        <dbReference type="SAM" id="Phobius"/>
    </source>
</evidence>
<keyword evidence="2" id="KW-0812">Transmembrane</keyword>
<feature type="transmembrane region" description="Helical" evidence="2">
    <location>
        <begin position="128"/>
        <end position="147"/>
    </location>
</feature>
<gene>
    <name evidence="3" type="ORF">JOB18_013349</name>
</gene>
<reference evidence="3 4" key="1">
    <citation type="journal article" date="2021" name="Sci. Rep.">
        <title>Chromosome anchoring in Senegalese sole (Solea senegalensis) reveals sex-associated markers and genome rearrangements in flatfish.</title>
        <authorList>
            <person name="Guerrero-Cozar I."/>
            <person name="Gomez-Garrido J."/>
            <person name="Berbel C."/>
            <person name="Martinez-Blanch J.F."/>
            <person name="Alioto T."/>
            <person name="Claros M.G."/>
            <person name="Gagnaire P.A."/>
            <person name="Manchado M."/>
        </authorList>
    </citation>
    <scope>NUCLEOTIDE SEQUENCE [LARGE SCALE GENOMIC DNA]</scope>
    <source>
        <strain evidence="3">Sse05_10M</strain>
    </source>
</reference>
<organism evidence="3 4">
    <name type="scientific">Solea senegalensis</name>
    <name type="common">Senegalese sole</name>
    <dbReference type="NCBI Taxonomy" id="28829"/>
    <lineage>
        <taxon>Eukaryota</taxon>
        <taxon>Metazoa</taxon>
        <taxon>Chordata</taxon>
        <taxon>Craniata</taxon>
        <taxon>Vertebrata</taxon>
        <taxon>Euteleostomi</taxon>
        <taxon>Actinopterygii</taxon>
        <taxon>Neopterygii</taxon>
        <taxon>Teleostei</taxon>
        <taxon>Neoteleostei</taxon>
        <taxon>Acanthomorphata</taxon>
        <taxon>Carangaria</taxon>
        <taxon>Pleuronectiformes</taxon>
        <taxon>Pleuronectoidei</taxon>
        <taxon>Soleidae</taxon>
        <taxon>Solea</taxon>
    </lineage>
</organism>
<evidence type="ECO:0000313" key="3">
    <source>
        <dbReference type="EMBL" id="KAG7489495.1"/>
    </source>
</evidence>
<keyword evidence="4" id="KW-1185">Reference proteome</keyword>
<sequence length="179" mass="20185">MDFKNNNNDKRQENKQEEEEEEEEAEEAEEAAQRLRACDDDDDDDDDVTHTLHYHHRVIVGTKTLSSFVRTSFFPSQNNERVRFPAEHRRRGNASEGETRHAAFCADGSLLLPHLTSPLTSSPPHPQLQSHLFLIFFVFVFFLLFLSSCSSSSLVGRVNNSAAVLTHHRPSCGGSGSDK</sequence>
<keyword evidence="2" id="KW-1133">Transmembrane helix</keyword>
<dbReference type="AlphaFoldDB" id="A0AAV6QDY6"/>
<feature type="compositionally biased region" description="Basic and acidic residues" evidence="1">
    <location>
        <begin position="1"/>
        <end position="15"/>
    </location>
</feature>